<evidence type="ECO:0000313" key="3">
    <source>
        <dbReference type="Proteomes" id="UP001163846"/>
    </source>
</evidence>
<accession>A0AA38PET0</accession>
<evidence type="ECO:0000313" key="2">
    <source>
        <dbReference type="EMBL" id="KAJ3841593.1"/>
    </source>
</evidence>
<protein>
    <recommendedName>
        <fullName evidence="1">SET domain-containing protein</fullName>
    </recommendedName>
</protein>
<dbReference type="AlphaFoldDB" id="A0AA38PET0"/>
<dbReference type="Proteomes" id="UP001163846">
    <property type="component" value="Unassembled WGS sequence"/>
</dbReference>
<dbReference type="EMBL" id="MU806034">
    <property type="protein sequence ID" value="KAJ3841593.1"/>
    <property type="molecule type" value="Genomic_DNA"/>
</dbReference>
<dbReference type="SUPFAM" id="SSF82199">
    <property type="entry name" value="SET domain"/>
    <property type="match status" value="1"/>
</dbReference>
<dbReference type="InterPro" id="IPR046341">
    <property type="entry name" value="SET_dom_sf"/>
</dbReference>
<organism evidence="2 3">
    <name type="scientific">Lentinula raphanica</name>
    <dbReference type="NCBI Taxonomy" id="153919"/>
    <lineage>
        <taxon>Eukaryota</taxon>
        <taxon>Fungi</taxon>
        <taxon>Dikarya</taxon>
        <taxon>Basidiomycota</taxon>
        <taxon>Agaricomycotina</taxon>
        <taxon>Agaricomycetes</taxon>
        <taxon>Agaricomycetidae</taxon>
        <taxon>Agaricales</taxon>
        <taxon>Marasmiineae</taxon>
        <taxon>Omphalotaceae</taxon>
        <taxon>Lentinula</taxon>
    </lineage>
</organism>
<feature type="domain" description="SET" evidence="1">
    <location>
        <begin position="4"/>
        <end position="317"/>
    </location>
</feature>
<dbReference type="InterPro" id="IPR001214">
    <property type="entry name" value="SET_dom"/>
</dbReference>
<dbReference type="CDD" id="cd20071">
    <property type="entry name" value="SET_SMYD"/>
    <property type="match status" value="1"/>
</dbReference>
<dbReference type="InterPro" id="IPR050869">
    <property type="entry name" value="H3K4_H4K5_MeTrfase"/>
</dbReference>
<dbReference type="Gene3D" id="2.170.270.10">
    <property type="entry name" value="SET domain"/>
    <property type="match status" value="1"/>
</dbReference>
<proteinExistence type="predicted"/>
<dbReference type="PANTHER" id="PTHR12197:SF294">
    <property type="entry name" value="POTENTIAL PROTEIN LYSINE METHYLTRANSFERASE SET6"/>
    <property type="match status" value="1"/>
</dbReference>
<reference evidence="2" key="1">
    <citation type="submission" date="2022-08" db="EMBL/GenBank/DDBJ databases">
        <authorList>
            <consortium name="DOE Joint Genome Institute"/>
            <person name="Min B."/>
            <person name="Riley R."/>
            <person name="Sierra-Patev S."/>
            <person name="Naranjo-Ortiz M."/>
            <person name="Looney B."/>
            <person name="Konkel Z."/>
            <person name="Slot J.C."/>
            <person name="Sakamoto Y."/>
            <person name="Steenwyk J.L."/>
            <person name="Rokas A."/>
            <person name="Carro J."/>
            <person name="Camarero S."/>
            <person name="Ferreira P."/>
            <person name="Molpeceres G."/>
            <person name="Ruiz-Duenas F.J."/>
            <person name="Serrano A."/>
            <person name="Henrissat B."/>
            <person name="Drula E."/>
            <person name="Hughes K.W."/>
            <person name="Mata J.L."/>
            <person name="Ishikawa N.K."/>
            <person name="Vargas-Isla R."/>
            <person name="Ushijima S."/>
            <person name="Smith C.A."/>
            <person name="Ahrendt S."/>
            <person name="Andreopoulos W."/>
            <person name="He G."/>
            <person name="Labutti K."/>
            <person name="Lipzen A."/>
            <person name="Ng V."/>
            <person name="Sandor L."/>
            <person name="Barry K."/>
            <person name="Martinez A.T."/>
            <person name="Xiao Y."/>
            <person name="Gibbons J.G."/>
            <person name="Terashima K."/>
            <person name="Hibbett D.S."/>
            <person name="Grigoriev I.V."/>
        </authorList>
    </citation>
    <scope>NUCLEOTIDE SEQUENCE</scope>
    <source>
        <strain evidence="2">TFB9207</strain>
    </source>
</reference>
<evidence type="ECO:0000259" key="1">
    <source>
        <dbReference type="PROSITE" id="PS50280"/>
    </source>
</evidence>
<dbReference type="Pfam" id="PF00856">
    <property type="entry name" value="SET"/>
    <property type="match status" value="1"/>
</dbReference>
<keyword evidence="3" id="KW-1185">Reference proteome</keyword>
<name>A0AA38PET0_9AGAR</name>
<dbReference type="PANTHER" id="PTHR12197">
    <property type="entry name" value="HISTONE-LYSINE N-METHYLTRANSFERASE SMYD"/>
    <property type="match status" value="1"/>
</dbReference>
<sequence>MANSCFEQRTTAYGGRGLFTTTLIPKDTLLLTTLPYASVVYRRYRKEVCAQCFSYAYEFNRNNWKVKHDFDGTASYFCTESCKDVWQSTMNVDNLMAMANAALDRQERIGQKLRRVNDSRTALSVPEPTTAITNAEIDSAWKEAEGRSISQVLKDPLDELELDTARFLASGIVRRHLEATGTNSSPENCTADTWSSFLQLQDNELVYTRAKPYALASHLRVYLFLRSALWFYVPILRPLLETSGTVRALLARDQGNAFGIFEIEGDSEMLGYAVYNSGSYFNHDCSPNVRKDRQGRSMAFYTSREIQPNEELCINYIDIEDDASARQEALAQNWFFDCACVRCGLE</sequence>
<dbReference type="GO" id="GO:0005634">
    <property type="term" value="C:nucleus"/>
    <property type="evidence" value="ECO:0007669"/>
    <property type="project" value="TreeGrafter"/>
</dbReference>
<gene>
    <name evidence="2" type="ORF">F5878DRAFT_531408</name>
</gene>
<comment type="caution">
    <text evidence="2">The sequence shown here is derived from an EMBL/GenBank/DDBJ whole genome shotgun (WGS) entry which is preliminary data.</text>
</comment>
<dbReference type="PROSITE" id="PS50280">
    <property type="entry name" value="SET"/>
    <property type="match status" value="1"/>
</dbReference>
<dbReference type="SMART" id="SM00317">
    <property type="entry name" value="SET"/>
    <property type="match status" value="1"/>
</dbReference>